<feature type="transmembrane region" description="Helical" evidence="1">
    <location>
        <begin position="20"/>
        <end position="43"/>
    </location>
</feature>
<dbReference type="AlphaFoldDB" id="A9NRN7"/>
<accession>A9NRN7</accession>
<keyword evidence="1" id="KW-0812">Transmembrane</keyword>
<reference evidence="2" key="1">
    <citation type="journal article" date="2008" name="BMC Genomics">
        <title>A conifer genomics resource of 200,000 spruce (Picea spp.) ESTs and 6,464 high-quality, sequence-finished full-length cDNAs for Sitka spruce (Picea sitchensis).</title>
        <authorList>
            <person name="Ralph S.G."/>
            <person name="Chun H.J."/>
            <person name="Kolosova N."/>
            <person name="Cooper D."/>
            <person name="Oddy C."/>
            <person name="Ritland C.E."/>
            <person name="Kirkpatrick R."/>
            <person name="Moore R."/>
            <person name="Barber S."/>
            <person name="Holt R.A."/>
            <person name="Jones S.J."/>
            <person name="Marra M.A."/>
            <person name="Douglas C.J."/>
            <person name="Ritland K."/>
            <person name="Bohlmann J."/>
        </authorList>
    </citation>
    <scope>NUCLEOTIDE SEQUENCE</scope>
    <source>
        <tissue evidence="2">Bark</tissue>
    </source>
</reference>
<protein>
    <submittedName>
        <fullName evidence="2">Uncharacterized protein</fullName>
    </submittedName>
</protein>
<dbReference type="EMBL" id="EF083966">
    <property type="protein sequence ID" value="ABK23298.1"/>
    <property type="molecule type" value="mRNA"/>
</dbReference>
<keyword evidence="1" id="KW-0472">Membrane</keyword>
<evidence type="ECO:0000256" key="1">
    <source>
        <dbReference type="SAM" id="Phobius"/>
    </source>
</evidence>
<sequence>MYREGEEVEWSIRRPRLVSHLSLLLILAYCFCCGDAILAYCFCCGDAR</sequence>
<proteinExistence type="evidence at transcript level"/>
<organism evidence="2">
    <name type="scientific">Picea sitchensis</name>
    <name type="common">Sitka spruce</name>
    <name type="synonym">Pinus sitchensis</name>
    <dbReference type="NCBI Taxonomy" id="3332"/>
    <lineage>
        <taxon>Eukaryota</taxon>
        <taxon>Viridiplantae</taxon>
        <taxon>Streptophyta</taxon>
        <taxon>Embryophyta</taxon>
        <taxon>Tracheophyta</taxon>
        <taxon>Spermatophyta</taxon>
        <taxon>Pinopsida</taxon>
        <taxon>Pinidae</taxon>
        <taxon>Conifers I</taxon>
        <taxon>Pinales</taxon>
        <taxon>Pinaceae</taxon>
        <taxon>Picea</taxon>
    </lineage>
</organism>
<name>A9NRN7_PICSI</name>
<evidence type="ECO:0000313" key="2">
    <source>
        <dbReference type="EMBL" id="ABK23298.1"/>
    </source>
</evidence>
<keyword evidence="1" id="KW-1133">Transmembrane helix</keyword>